<keyword evidence="1 2" id="KW-0436">Ligase</keyword>
<keyword evidence="2" id="KW-0805">Transcription regulation</keyword>
<keyword evidence="2" id="KW-0547">Nucleotide-binding</keyword>
<evidence type="ECO:0000259" key="4">
    <source>
        <dbReference type="Pfam" id="PF08279"/>
    </source>
</evidence>
<dbReference type="Gene3D" id="2.30.30.100">
    <property type="match status" value="1"/>
</dbReference>
<dbReference type="InterPro" id="IPR030855">
    <property type="entry name" value="Bifunct_BirA"/>
</dbReference>
<dbReference type="CDD" id="cd16442">
    <property type="entry name" value="BPL"/>
    <property type="match status" value="1"/>
</dbReference>
<evidence type="ECO:0000313" key="5">
    <source>
        <dbReference type="EMBL" id="MBO8443923.1"/>
    </source>
</evidence>
<feature type="binding site" evidence="2">
    <location>
        <position position="109"/>
    </location>
    <ligand>
        <name>biotin</name>
        <dbReference type="ChEBI" id="CHEBI:57586"/>
    </ligand>
</feature>
<keyword evidence="2" id="KW-0804">Transcription</keyword>
<dbReference type="InterPro" id="IPR045864">
    <property type="entry name" value="aa-tRNA-synth_II/BPL/LPL"/>
</dbReference>
<feature type="DNA-binding region" description="H-T-H motif" evidence="2">
    <location>
        <begin position="21"/>
        <end position="40"/>
    </location>
</feature>
<feature type="domain" description="Helix-turn-helix type 11" evidence="4">
    <location>
        <begin position="6"/>
        <end position="58"/>
    </location>
</feature>
<comment type="function">
    <text evidence="2">Acts both as a biotin--[acetyl-CoA-carboxylase] ligase and a repressor.</text>
</comment>
<dbReference type="NCBIfam" id="TIGR00121">
    <property type="entry name" value="birA_ligase"/>
    <property type="match status" value="1"/>
</dbReference>
<dbReference type="GO" id="GO:0003677">
    <property type="term" value="F:DNA binding"/>
    <property type="evidence" value="ECO:0007669"/>
    <property type="project" value="UniProtKB-UniRule"/>
</dbReference>
<dbReference type="InterPro" id="IPR004143">
    <property type="entry name" value="BPL_LPL_catalytic"/>
</dbReference>
<name>A0A9D9EA95_9SPIR</name>
<dbReference type="Gene3D" id="1.10.10.10">
    <property type="entry name" value="Winged helix-like DNA-binding domain superfamily/Winged helix DNA-binding domain"/>
    <property type="match status" value="1"/>
</dbReference>
<dbReference type="InterPro" id="IPR013196">
    <property type="entry name" value="HTH_11"/>
</dbReference>
<keyword evidence="2" id="KW-0238">DNA-binding</keyword>
<keyword evidence="2" id="KW-0678">Repressor</keyword>
<dbReference type="PANTHER" id="PTHR12835:SF5">
    <property type="entry name" value="BIOTIN--PROTEIN LIGASE"/>
    <property type="match status" value="1"/>
</dbReference>
<dbReference type="InterPro" id="IPR004408">
    <property type="entry name" value="Biotin_CoA_COase_ligase"/>
</dbReference>
<dbReference type="Proteomes" id="UP000823633">
    <property type="component" value="Unassembled WGS sequence"/>
</dbReference>
<dbReference type="HAMAP" id="MF_00978">
    <property type="entry name" value="Bifunct_BirA"/>
    <property type="match status" value="1"/>
</dbReference>
<feature type="binding site" evidence="2">
    <location>
        <begin position="85"/>
        <end position="87"/>
    </location>
    <ligand>
        <name>biotin</name>
        <dbReference type="ChEBI" id="CHEBI:57586"/>
    </ligand>
</feature>
<dbReference type="GO" id="GO:0005737">
    <property type="term" value="C:cytoplasm"/>
    <property type="evidence" value="ECO:0007669"/>
    <property type="project" value="TreeGrafter"/>
</dbReference>
<gene>
    <name evidence="2" type="primary">birA</name>
    <name evidence="5" type="ORF">IAC42_09260</name>
</gene>
<feature type="binding site" evidence="2">
    <location>
        <begin position="113"/>
        <end position="115"/>
    </location>
    <ligand>
        <name>biotin</name>
        <dbReference type="ChEBI" id="CHEBI:57586"/>
    </ligand>
</feature>
<dbReference type="SUPFAM" id="SSF55681">
    <property type="entry name" value="Class II aaRS and biotin synthetases"/>
    <property type="match status" value="1"/>
</dbReference>
<evidence type="ECO:0000256" key="2">
    <source>
        <dbReference type="HAMAP-Rule" id="MF_00978"/>
    </source>
</evidence>
<comment type="caution">
    <text evidence="5">The sequence shown here is derived from an EMBL/GenBank/DDBJ whole genome shotgun (WGS) entry which is preliminary data.</text>
</comment>
<reference evidence="5" key="1">
    <citation type="submission" date="2020-10" db="EMBL/GenBank/DDBJ databases">
        <authorList>
            <person name="Gilroy R."/>
        </authorList>
    </citation>
    <scope>NUCLEOTIDE SEQUENCE</scope>
    <source>
        <strain evidence="5">11167</strain>
    </source>
</reference>
<sequence>MSTKESVFSILLSRRGAFVSGEDLAKELEVSRVAVWKAIQGLMEDGAVIESSKGQGYRLDDPGYNQLALSSLVSIPVFYLDEVDSTNSEARRLAASGQQAPFVVIARRQSSGRGRRGRSFESGEGGIYLSLVVDGQMATSTQSMTTRTALGVAKAIESLGLEVGIKWVNDIYVHGRKAVGILCEGIVSMEESRVSQVVIGVGVNWTTASFPPELEDVAVSLFPDGKAVMPKADFVALEVDSILASLKDEDYLDGYRKRCFVIGRDVDVVRLESRRRAHVEAIDDEAHLVVRYEDGQVEHLSSGEVSVRPLA</sequence>
<feature type="binding site" evidence="2">
    <location>
        <position position="177"/>
    </location>
    <ligand>
        <name>biotin</name>
        <dbReference type="ChEBI" id="CHEBI:57586"/>
    </ligand>
</feature>
<dbReference type="PANTHER" id="PTHR12835">
    <property type="entry name" value="BIOTIN PROTEIN LIGASE"/>
    <property type="match status" value="1"/>
</dbReference>
<dbReference type="GO" id="GO:0005524">
    <property type="term" value="F:ATP binding"/>
    <property type="evidence" value="ECO:0007669"/>
    <property type="project" value="UniProtKB-UniRule"/>
</dbReference>
<dbReference type="SUPFAM" id="SSF46785">
    <property type="entry name" value="Winged helix' DNA-binding domain"/>
    <property type="match status" value="1"/>
</dbReference>
<evidence type="ECO:0000256" key="1">
    <source>
        <dbReference type="ARBA" id="ARBA00022598"/>
    </source>
</evidence>
<reference evidence="5" key="2">
    <citation type="journal article" date="2021" name="PeerJ">
        <title>Extensive microbial diversity within the chicken gut microbiome revealed by metagenomics and culture.</title>
        <authorList>
            <person name="Gilroy R."/>
            <person name="Ravi A."/>
            <person name="Getino M."/>
            <person name="Pursley I."/>
            <person name="Horton D.L."/>
            <person name="Alikhan N.F."/>
            <person name="Baker D."/>
            <person name="Gharbi K."/>
            <person name="Hall N."/>
            <person name="Watson M."/>
            <person name="Adriaenssens E.M."/>
            <person name="Foster-Nyarko E."/>
            <person name="Jarju S."/>
            <person name="Secka A."/>
            <person name="Antonio M."/>
            <person name="Oren A."/>
            <person name="Chaudhuri R.R."/>
            <person name="La Ragione R."/>
            <person name="Hildebrand F."/>
            <person name="Pallen M.J."/>
        </authorList>
    </citation>
    <scope>NUCLEOTIDE SEQUENCE</scope>
    <source>
        <strain evidence="5">11167</strain>
    </source>
</reference>
<keyword evidence="2" id="KW-0067">ATP-binding</keyword>
<feature type="domain" description="BPL/LPL catalytic" evidence="3">
    <location>
        <begin position="84"/>
        <end position="204"/>
    </location>
</feature>
<comment type="catalytic activity">
    <reaction evidence="2">
        <text>biotin + L-lysyl-[protein] + ATP = N(6)-biotinyl-L-lysyl-[protein] + AMP + diphosphate + H(+)</text>
        <dbReference type="Rhea" id="RHEA:11756"/>
        <dbReference type="Rhea" id="RHEA-COMP:9752"/>
        <dbReference type="Rhea" id="RHEA-COMP:10505"/>
        <dbReference type="ChEBI" id="CHEBI:15378"/>
        <dbReference type="ChEBI" id="CHEBI:29969"/>
        <dbReference type="ChEBI" id="CHEBI:30616"/>
        <dbReference type="ChEBI" id="CHEBI:33019"/>
        <dbReference type="ChEBI" id="CHEBI:57586"/>
        <dbReference type="ChEBI" id="CHEBI:83144"/>
        <dbReference type="ChEBI" id="CHEBI:456215"/>
        <dbReference type="EC" id="6.3.4.15"/>
    </reaction>
</comment>
<dbReference type="InterPro" id="IPR036390">
    <property type="entry name" value="WH_DNA-bd_sf"/>
</dbReference>
<dbReference type="GO" id="GO:0006355">
    <property type="term" value="P:regulation of DNA-templated transcription"/>
    <property type="evidence" value="ECO:0007669"/>
    <property type="project" value="UniProtKB-UniRule"/>
</dbReference>
<dbReference type="SUPFAM" id="SSF50037">
    <property type="entry name" value="C-terminal domain of transcriptional repressors"/>
    <property type="match status" value="1"/>
</dbReference>
<dbReference type="GO" id="GO:0004077">
    <property type="term" value="F:biotin--[biotin carboxyl-carrier protein] ligase activity"/>
    <property type="evidence" value="ECO:0007669"/>
    <property type="project" value="UniProtKB-UniRule"/>
</dbReference>
<dbReference type="EMBL" id="JADIMU010000064">
    <property type="protein sequence ID" value="MBO8443923.1"/>
    <property type="molecule type" value="Genomic_DNA"/>
</dbReference>
<dbReference type="AlphaFoldDB" id="A0A9D9EA95"/>
<dbReference type="Pfam" id="PF08279">
    <property type="entry name" value="HTH_11"/>
    <property type="match status" value="1"/>
</dbReference>
<accession>A0A9D9EA95</accession>
<protein>
    <recommendedName>
        <fullName evidence="2">Bifunctional ligase/repressor BirA</fullName>
    </recommendedName>
    <alternativeName>
        <fullName evidence="2">Biotin--[acetyl-CoA-carboxylase] ligase</fullName>
        <ecNumber evidence="2">6.3.4.15</ecNumber>
    </alternativeName>
    <alternativeName>
        <fullName evidence="2">Biotin--protein ligase</fullName>
    </alternativeName>
    <alternativeName>
        <fullName evidence="2">Biotin-[acetyl-CoA carboxylase] synthetase</fullName>
    </alternativeName>
</protein>
<keyword evidence="2" id="KW-0092">Biotin</keyword>
<evidence type="ECO:0000313" key="6">
    <source>
        <dbReference type="Proteomes" id="UP000823633"/>
    </source>
</evidence>
<dbReference type="EC" id="6.3.4.15" evidence="2"/>
<comment type="similarity">
    <text evidence="2">Belongs to the biotin--protein ligase family.</text>
</comment>
<dbReference type="InterPro" id="IPR036388">
    <property type="entry name" value="WH-like_DNA-bd_sf"/>
</dbReference>
<dbReference type="InterPro" id="IPR008988">
    <property type="entry name" value="Transcriptional_repressor_C"/>
</dbReference>
<proteinExistence type="inferred from homology"/>
<dbReference type="Gene3D" id="3.30.930.10">
    <property type="entry name" value="Bira Bifunctional Protein, Domain 2"/>
    <property type="match status" value="1"/>
</dbReference>
<dbReference type="Pfam" id="PF03099">
    <property type="entry name" value="BPL_LplA_LipB"/>
    <property type="match status" value="1"/>
</dbReference>
<organism evidence="5 6">
    <name type="scientific">Candidatus Aphodenecus pullistercoris</name>
    <dbReference type="NCBI Taxonomy" id="2840669"/>
    <lineage>
        <taxon>Bacteria</taxon>
        <taxon>Pseudomonadati</taxon>
        <taxon>Spirochaetota</taxon>
        <taxon>Spirochaetia</taxon>
        <taxon>Spirochaetales</taxon>
        <taxon>Candidatus Aphodenecus</taxon>
    </lineage>
</organism>
<evidence type="ECO:0000259" key="3">
    <source>
        <dbReference type="Pfam" id="PF03099"/>
    </source>
</evidence>